<sequence length="65" mass="6766">MGGTNTRWTSPPKVPAFSPMVPTVPASGPERARTFLDPDVRTAVTPREGDGGWCGAPAGCNDPAR</sequence>
<feature type="region of interest" description="Disordered" evidence="1">
    <location>
        <begin position="1"/>
        <end position="65"/>
    </location>
</feature>
<name>A0A9W6PU55_9ACTN</name>
<feature type="compositionally biased region" description="Basic and acidic residues" evidence="1">
    <location>
        <begin position="30"/>
        <end position="40"/>
    </location>
</feature>
<evidence type="ECO:0000313" key="2">
    <source>
        <dbReference type="EMBL" id="GLW63637.1"/>
    </source>
</evidence>
<comment type="caution">
    <text evidence="2">The sequence shown here is derived from an EMBL/GenBank/DDBJ whole genome shotgun (WGS) entry which is preliminary data.</text>
</comment>
<dbReference type="Proteomes" id="UP001165124">
    <property type="component" value="Unassembled WGS sequence"/>
</dbReference>
<gene>
    <name evidence="2" type="ORF">Arub01_18810</name>
</gene>
<keyword evidence="3" id="KW-1185">Reference proteome</keyword>
<dbReference type="EMBL" id="BSRZ01000003">
    <property type="protein sequence ID" value="GLW63637.1"/>
    <property type="molecule type" value="Genomic_DNA"/>
</dbReference>
<accession>A0A9W6PU55</accession>
<protein>
    <submittedName>
        <fullName evidence="2">Uncharacterized protein</fullName>
    </submittedName>
</protein>
<evidence type="ECO:0000256" key="1">
    <source>
        <dbReference type="SAM" id="MobiDB-lite"/>
    </source>
</evidence>
<dbReference type="AlphaFoldDB" id="A0A9W6PU55"/>
<evidence type="ECO:0000313" key="3">
    <source>
        <dbReference type="Proteomes" id="UP001165124"/>
    </source>
</evidence>
<organism evidence="2 3">
    <name type="scientific">Actinomadura rubrobrunea</name>
    <dbReference type="NCBI Taxonomy" id="115335"/>
    <lineage>
        <taxon>Bacteria</taxon>
        <taxon>Bacillati</taxon>
        <taxon>Actinomycetota</taxon>
        <taxon>Actinomycetes</taxon>
        <taxon>Streptosporangiales</taxon>
        <taxon>Thermomonosporaceae</taxon>
        <taxon>Actinomadura</taxon>
    </lineage>
</organism>
<reference evidence="2" key="1">
    <citation type="submission" date="2023-02" db="EMBL/GenBank/DDBJ databases">
        <title>Actinomadura rubrobrunea NBRC 14622.</title>
        <authorList>
            <person name="Ichikawa N."/>
            <person name="Sato H."/>
            <person name="Tonouchi N."/>
        </authorList>
    </citation>
    <scope>NUCLEOTIDE SEQUENCE</scope>
    <source>
        <strain evidence="2">NBRC 14622</strain>
    </source>
</reference>
<proteinExistence type="predicted"/>